<dbReference type="AlphaFoldDB" id="A0A2P8CBH2"/>
<dbReference type="InterPro" id="IPR036075">
    <property type="entry name" value="ARMT-1-like_metal-bd_sf"/>
</dbReference>
<dbReference type="Proteomes" id="UP000396862">
    <property type="component" value="Unassembled WGS sequence"/>
</dbReference>
<accession>A0A2P8CBH2</accession>
<feature type="domain" description="Damage-control phosphatase ARMT1-like metal-binding" evidence="1">
    <location>
        <begin position="2"/>
        <end position="273"/>
    </location>
</feature>
<sequence>MDHRCYTCLVKSFDKLLESHPFPEETKEAHMKDFLRFLGAENGKMLPADVSRRNHQKIREMLQDDDPYRELKIQSNNGLLTQYHHWREKVQQSENPFETALRLAIGGNIIDYAANPEFDVDETFEKVLNSDFAINHSQLLREKLEQADTILYLGDNAGEIVMDKLFLETLNHPGVVYAVRGRPVINDVTMEDAQSVGIDQYARVISNGADAPSTLLHLVSDEFLDVYRQADVIISKGQGNLEGLLGNREKSIFYLLMVKCPLIGDKLGVQKGDFVVAHNHLMKN</sequence>
<dbReference type="EMBL" id="PYGC01000006">
    <property type="protein sequence ID" value="PSK82314.1"/>
    <property type="molecule type" value="Genomic_DNA"/>
</dbReference>
<proteinExistence type="predicted"/>
<evidence type="ECO:0000313" key="3">
    <source>
        <dbReference type="EMBL" id="PSK82314.1"/>
    </source>
</evidence>
<dbReference type="PIRSF" id="PIRSF006593">
    <property type="entry name" value="UCP006593"/>
    <property type="match status" value="1"/>
</dbReference>
<dbReference type="EMBL" id="BLAU01000001">
    <property type="protein sequence ID" value="GET22939.1"/>
    <property type="molecule type" value="Genomic_DNA"/>
</dbReference>
<comment type="caution">
    <text evidence="3">The sequence shown here is derived from an EMBL/GenBank/DDBJ whole genome shotgun (WGS) entry which is preliminary data.</text>
</comment>
<dbReference type="InterPro" id="IPR014444">
    <property type="entry name" value="PH1575-like"/>
</dbReference>
<evidence type="ECO:0000313" key="5">
    <source>
        <dbReference type="Proteomes" id="UP000396862"/>
    </source>
</evidence>
<evidence type="ECO:0000313" key="4">
    <source>
        <dbReference type="Proteomes" id="UP000240621"/>
    </source>
</evidence>
<dbReference type="Gene3D" id="1.10.285.20">
    <property type="entry name" value="Uncharacterised protein PF01937, DUF89, domain 2"/>
    <property type="match status" value="1"/>
</dbReference>
<dbReference type="Proteomes" id="UP000240621">
    <property type="component" value="Unassembled WGS sequence"/>
</dbReference>
<dbReference type="SUPFAM" id="SSF111321">
    <property type="entry name" value="AF1104-like"/>
    <property type="match status" value="1"/>
</dbReference>
<name>A0A2P8CBH2_9BACT</name>
<evidence type="ECO:0000313" key="2">
    <source>
        <dbReference type="EMBL" id="GET22939.1"/>
    </source>
</evidence>
<organism evidence="3 4">
    <name type="scientific">Prolixibacter denitrificans</name>
    <dbReference type="NCBI Taxonomy" id="1541063"/>
    <lineage>
        <taxon>Bacteria</taxon>
        <taxon>Pseudomonadati</taxon>
        <taxon>Bacteroidota</taxon>
        <taxon>Bacteroidia</taxon>
        <taxon>Marinilabiliales</taxon>
        <taxon>Prolixibacteraceae</taxon>
        <taxon>Prolixibacter</taxon>
    </lineage>
</organism>
<dbReference type="RefSeq" id="WP_106542537.1">
    <property type="nucleotide sequence ID" value="NZ_BLAU01000001.1"/>
</dbReference>
<dbReference type="InterPro" id="IPR002791">
    <property type="entry name" value="ARMT1-like_metal-bd"/>
</dbReference>
<reference evidence="3 4" key="1">
    <citation type="submission" date="2018-03" db="EMBL/GenBank/DDBJ databases">
        <title>Genomic Encyclopedia of Archaeal and Bacterial Type Strains, Phase II (KMG-II): from individual species to whole genera.</title>
        <authorList>
            <person name="Goeker M."/>
        </authorList>
    </citation>
    <scope>NUCLEOTIDE SEQUENCE [LARGE SCALE GENOMIC DNA]</scope>
    <source>
        <strain evidence="3 4">DSM 27267</strain>
    </source>
</reference>
<protein>
    <recommendedName>
        <fullName evidence="1">Damage-control phosphatase ARMT1-like metal-binding domain-containing protein</fullName>
    </recommendedName>
</protein>
<dbReference type="Gene3D" id="3.40.50.10880">
    <property type="entry name" value="Uncharacterised protein PF01937, DUF89, domain 3"/>
    <property type="match status" value="1"/>
</dbReference>
<evidence type="ECO:0000259" key="1">
    <source>
        <dbReference type="Pfam" id="PF01937"/>
    </source>
</evidence>
<dbReference type="Pfam" id="PF01937">
    <property type="entry name" value="ARMT1-like_dom"/>
    <property type="match status" value="1"/>
</dbReference>
<keyword evidence="5" id="KW-1185">Reference proteome</keyword>
<reference evidence="2 5" key="2">
    <citation type="submission" date="2019-10" db="EMBL/GenBank/DDBJ databases">
        <title>Prolixibacter strains distinguished by the presence of nitrate reductase genes were adept at nitrate-dependent anaerobic corrosion of metallic iron and carbon steel.</title>
        <authorList>
            <person name="Iino T."/>
            <person name="Shono N."/>
            <person name="Ito K."/>
            <person name="Nakamura R."/>
            <person name="Sueoka K."/>
            <person name="Harayama S."/>
            <person name="Ohkuma M."/>
        </authorList>
    </citation>
    <scope>NUCLEOTIDE SEQUENCE [LARGE SCALE GENOMIC DNA]</scope>
    <source>
        <strain evidence="2 5">MIC1-1</strain>
    </source>
</reference>
<dbReference type="OrthoDB" id="9796465at2"/>
<gene>
    <name evidence="3" type="ORF">CLV93_10658</name>
    <name evidence="2" type="ORF">JCM18694_31850</name>
</gene>